<dbReference type="SMART" id="SM00345">
    <property type="entry name" value="HTH_GNTR"/>
    <property type="match status" value="1"/>
</dbReference>
<accession>A0A366X9G2</accession>
<dbReference type="SMART" id="SM00895">
    <property type="entry name" value="FCD"/>
    <property type="match status" value="1"/>
</dbReference>
<dbReference type="Pfam" id="PF07729">
    <property type="entry name" value="FCD"/>
    <property type="match status" value="1"/>
</dbReference>
<dbReference type="OrthoDB" id="9815654at2"/>
<dbReference type="Pfam" id="PF00392">
    <property type="entry name" value="GntR"/>
    <property type="match status" value="1"/>
</dbReference>
<dbReference type="Gene3D" id="1.10.10.10">
    <property type="entry name" value="Winged helix-like DNA-binding domain superfamily/Winged helix DNA-binding domain"/>
    <property type="match status" value="1"/>
</dbReference>
<gene>
    <name evidence="5" type="ORF">DS909_05270</name>
</gene>
<dbReference type="InterPro" id="IPR036390">
    <property type="entry name" value="WH_DNA-bd_sf"/>
</dbReference>
<evidence type="ECO:0000256" key="2">
    <source>
        <dbReference type="ARBA" id="ARBA00023125"/>
    </source>
</evidence>
<dbReference type="InterPro" id="IPR000524">
    <property type="entry name" value="Tscrpt_reg_HTH_GntR"/>
</dbReference>
<dbReference type="SUPFAM" id="SSF48008">
    <property type="entry name" value="GntR ligand-binding domain-like"/>
    <property type="match status" value="1"/>
</dbReference>
<reference evidence="5 6" key="1">
    <citation type="submission" date="2018-07" db="EMBL/GenBank/DDBJ databases">
        <title>Modular assembly of carbohydrate-degrading microbial communities in the ocean.</title>
        <authorList>
            <person name="Enke T.N."/>
            <person name="Datta M.S."/>
            <person name="Schwartzman J.A."/>
            <person name="Cermak N."/>
            <person name="Schmitz D.A."/>
            <person name="Barrere J."/>
            <person name="Cordero O.X."/>
        </authorList>
    </citation>
    <scope>NUCLEOTIDE SEQUENCE [LARGE SCALE GENOMIC DNA]</scope>
    <source>
        <strain evidence="5 6">C3M10</strain>
    </source>
</reference>
<dbReference type="SUPFAM" id="SSF46785">
    <property type="entry name" value="Winged helix' DNA-binding domain"/>
    <property type="match status" value="1"/>
</dbReference>
<dbReference type="PANTHER" id="PTHR43537:SF39">
    <property type="entry name" value="HTH-TYPE TRANSCRIPTIONAL REGULATOR MCBR"/>
    <property type="match status" value="1"/>
</dbReference>
<feature type="domain" description="HTH gntR-type" evidence="4">
    <location>
        <begin position="37"/>
        <end position="104"/>
    </location>
</feature>
<keyword evidence="2" id="KW-0238">DNA-binding</keyword>
<organism evidence="5 6">
    <name type="scientific">Phaeobacter gallaeciensis</name>
    <dbReference type="NCBI Taxonomy" id="60890"/>
    <lineage>
        <taxon>Bacteria</taxon>
        <taxon>Pseudomonadati</taxon>
        <taxon>Pseudomonadota</taxon>
        <taxon>Alphaproteobacteria</taxon>
        <taxon>Rhodobacterales</taxon>
        <taxon>Roseobacteraceae</taxon>
        <taxon>Phaeobacter</taxon>
    </lineage>
</organism>
<dbReference type="GO" id="GO:0003677">
    <property type="term" value="F:DNA binding"/>
    <property type="evidence" value="ECO:0007669"/>
    <property type="project" value="UniProtKB-KW"/>
</dbReference>
<proteinExistence type="predicted"/>
<evidence type="ECO:0000256" key="1">
    <source>
        <dbReference type="ARBA" id="ARBA00023015"/>
    </source>
</evidence>
<dbReference type="PROSITE" id="PS50949">
    <property type="entry name" value="HTH_GNTR"/>
    <property type="match status" value="1"/>
</dbReference>
<dbReference type="Gene3D" id="1.20.120.530">
    <property type="entry name" value="GntR ligand-binding domain-like"/>
    <property type="match status" value="1"/>
</dbReference>
<sequence length="247" mass="27363">MVISENGHLCHRVEIELSPLNMIKNSTAEKTQTEGKKPAHEQVYQTLKAQILFGEMAPGQAVTIQGLTDSLGVGMTPVREAIRRLISDGALMFQGNRRVSVPVLSANDIEQLIYVRISIESELARRAAQRVTTADIDQLETLDQALDAAIAAGDVPKYLRFNHAFHTALYAHANAPIMMDLADRLWLRFGPSLRVVCGRFGTQNLPDRHKDMLVAMRNRDADGVAKAMEQDVSQGTEMMIEVLSEAR</sequence>
<dbReference type="InterPro" id="IPR008920">
    <property type="entry name" value="TF_FadR/GntR_C"/>
</dbReference>
<dbReference type="AlphaFoldDB" id="A0A366X9G2"/>
<dbReference type="InterPro" id="IPR011711">
    <property type="entry name" value="GntR_C"/>
</dbReference>
<dbReference type="GO" id="GO:0003700">
    <property type="term" value="F:DNA-binding transcription factor activity"/>
    <property type="evidence" value="ECO:0007669"/>
    <property type="project" value="InterPro"/>
</dbReference>
<evidence type="ECO:0000313" key="6">
    <source>
        <dbReference type="Proteomes" id="UP000252706"/>
    </source>
</evidence>
<evidence type="ECO:0000313" key="5">
    <source>
        <dbReference type="EMBL" id="RBW60035.1"/>
    </source>
</evidence>
<evidence type="ECO:0000259" key="4">
    <source>
        <dbReference type="PROSITE" id="PS50949"/>
    </source>
</evidence>
<name>A0A366X9G2_9RHOB</name>
<evidence type="ECO:0000256" key="3">
    <source>
        <dbReference type="ARBA" id="ARBA00023163"/>
    </source>
</evidence>
<protein>
    <submittedName>
        <fullName evidence="5">GntR family transcriptional regulator</fullName>
    </submittedName>
</protein>
<dbReference type="InterPro" id="IPR036388">
    <property type="entry name" value="WH-like_DNA-bd_sf"/>
</dbReference>
<keyword evidence="1" id="KW-0805">Transcription regulation</keyword>
<dbReference type="EMBL" id="QOCE01000012">
    <property type="protein sequence ID" value="RBW60035.1"/>
    <property type="molecule type" value="Genomic_DNA"/>
</dbReference>
<dbReference type="PANTHER" id="PTHR43537">
    <property type="entry name" value="TRANSCRIPTIONAL REGULATOR, GNTR FAMILY"/>
    <property type="match status" value="1"/>
</dbReference>
<dbReference type="Proteomes" id="UP000252706">
    <property type="component" value="Unassembled WGS sequence"/>
</dbReference>
<keyword evidence="3" id="KW-0804">Transcription</keyword>
<comment type="caution">
    <text evidence="5">The sequence shown here is derived from an EMBL/GenBank/DDBJ whole genome shotgun (WGS) entry which is preliminary data.</text>
</comment>